<sequence>MTAWIFAIREGKEEHLRIALQHGFWDTKYNAVVAKGDAVYFWQSGNSFVAKCVATGDRRPLGAADRSVDRSPWNDRESYRWRFPMQLISANPTRQPKWAGVQRLTGRKLAIRGGWCSVHGTGEEALASFFTV</sequence>
<reference evidence="2" key="1">
    <citation type="submission" date="2013-08" db="EMBL/GenBank/DDBJ databases">
        <title>Intrasporangium oryzae NRRL B-24470.</title>
        <authorList>
            <person name="Liu H."/>
            <person name="Wang G."/>
        </authorList>
    </citation>
    <scope>NUCLEOTIDE SEQUENCE [LARGE SCALE GENOMIC DNA]</scope>
    <source>
        <strain evidence="2">Q5-1</strain>
    </source>
</reference>
<dbReference type="RefSeq" id="WP_034711956.1">
    <property type="nucleotide sequence ID" value="NZ_AWQS01000001.1"/>
</dbReference>
<protein>
    <recommendedName>
        <fullName evidence="3">EVE domain-containing protein</fullName>
    </recommendedName>
</protein>
<comment type="caution">
    <text evidence="1">The sequence shown here is derived from an EMBL/GenBank/DDBJ whole genome shotgun (WGS) entry which is preliminary data.</text>
</comment>
<dbReference type="Proteomes" id="UP000019494">
    <property type="component" value="Unassembled WGS sequence"/>
</dbReference>
<dbReference type="AlphaFoldDB" id="W9GSJ0"/>
<evidence type="ECO:0008006" key="3">
    <source>
        <dbReference type="Google" id="ProtNLM"/>
    </source>
</evidence>
<accession>W9GSJ0</accession>
<gene>
    <name evidence="1" type="ORF">N864_11740</name>
</gene>
<dbReference type="EMBL" id="AWQS01000001">
    <property type="protein sequence ID" value="EWT07997.1"/>
    <property type="molecule type" value="Genomic_DNA"/>
</dbReference>
<dbReference type="OrthoDB" id="4464809at2"/>
<evidence type="ECO:0000313" key="2">
    <source>
        <dbReference type="Proteomes" id="UP000019494"/>
    </source>
</evidence>
<proteinExistence type="predicted"/>
<evidence type="ECO:0000313" key="1">
    <source>
        <dbReference type="EMBL" id="EWT07997.1"/>
    </source>
</evidence>
<keyword evidence="2" id="KW-1185">Reference proteome</keyword>
<organism evidence="1 2">
    <name type="scientific">Intrasporangium chromatireducens Q5-1</name>
    <dbReference type="NCBI Taxonomy" id="584657"/>
    <lineage>
        <taxon>Bacteria</taxon>
        <taxon>Bacillati</taxon>
        <taxon>Actinomycetota</taxon>
        <taxon>Actinomycetes</taxon>
        <taxon>Micrococcales</taxon>
        <taxon>Intrasporangiaceae</taxon>
        <taxon>Intrasporangium</taxon>
    </lineage>
</organism>
<name>W9GSJ0_9MICO</name>